<keyword evidence="3" id="KW-1185">Reference proteome</keyword>
<proteinExistence type="predicted"/>
<dbReference type="Pfam" id="PF25597">
    <property type="entry name" value="SH3_retrovirus"/>
    <property type="match status" value="1"/>
</dbReference>
<dbReference type="InterPro" id="IPR057670">
    <property type="entry name" value="SH3_retrovirus"/>
</dbReference>
<dbReference type="AlphaFoldDB" id="A0AAW1KH87"/>
<comment type="caution">
    <text evidence="2">The sequence shown here is derived from an EMBL/GenBank/DDBJ whole genome shotgun (WGS) entry which is preliminary data.</text>
</comment>
<gene>
    <name evidence="2" type="ORF">QE152_g23610</name>
</gene>
<dbReference type="EMBL" id="JASPKY010000237">
    <property type="protein sequence ID" value="KAK9717646.1"/>
    <property type="molecule type" value="Genomic_DNA"/>
</dbReference>
<accession>A0AAW1KH87</accession>
<protein>
    <recommendedName>
        <fullName evidence="1">Retroviral polymerase SH3-like domain-containing protein</fullName>
    </recommendedName>
</protein>
<sequence length="139" mass="16183">MGCRAFSHILKNNRKKWDDKTNELIFVGYSTSSKGYRLLNPTNNCIIESRNIHFIETEMFMSNFKEIPQNIPLDNDWLFLETNVEPATVHEVPENPTIAALQVDTQIEERPRRTCGPPAYLQDYDTTDIVDIHWGDRVK</sequence>
<reference evidence="2 3" key="1">
    <citation type="journal article" date="2024" name="BMC Genomics">
        <title>De novo assembly and annotation of Popillia japonica's genome with initial clues to its potential as an invasive pest.</title>
        <authorList>
            <person name="Cucini C."/>
            <person name="Boschi S."/>
            <person name="Funari R."/>
            <person name="Cardaioli E."/>
            <person name="Iannotti N."/>
            <person name="Marturano G."/>
            <person name="Paoli F."/>
            <person name="Bruttini M."/>
            <person name="Carapelli A."/>
            <person name="Frati F."/>
            <person name="Nardi F."/>
        </authorList>
    </citation>
    <scope>NUCLEOTIDE SEQUENCE [LARGE SCALE GENOMIC DNA]</scope>
    <source>
        <strain evidence="2">DMR45628</strain>
    </source>
</reference>
<feature type="domain" description="Retroviral polymerase SH3-like" evidence="1">
    <location>
        <begin position="3"/>
        <end position="62"/>
    </location>
</feature>
<dbReference type="Proteomes" id="UP001458880">
    <property type="component" value="Unassembled WGS sequence"/>
</dbReference>
<evidence type="ECO:0000313" key="2">
    <source>
        <dbReference type="EMBL" id="KAK9717646.1"/>
    </source>
</evidence>
<evidence type="ECO:0000259" key="1">
    <source>
        <dbReference type="Pfam" id="PF25597"/>
    </source>
</evidence>
<evidence type="ECO:0000313" key="3">
    <source>
        <dbReference type="Proteomes" id="UP001458880"/>
    </source>
</evidence>
<organism evidence="2 3">
    <name type="scientific">Popillia japonica</name>
    <name type="common">Japanese beetle</name>
    <dbReference type="NCBI Taxonomy" id="7064"/>
    <lineage>
        <taxon>Eukaryota</taxon>
        <taxon>Metazoa</taxon>
        <taxon>Ecdysozoa</taxon>
        <taxon>Arthropoda</taxon>
        <taxon>Hexapoda</taxon>
        <taxon>Insecta</taxon>
        <taxon>Pterygota</taxon>
        <taxon>Neoptera</taxon>
        <taxon>Endopterygota</taxon>
        <taxon>Coleoptera</taxon>
        <taxon>Polyphaga</taxon>
        <taxon>Scarabaeiformia</taxon>
        <taxon>Scarabaeidae</taxon>
        <taxon>Rutelinae</taxon>
        <taxon>Popillia</taxon>
    </lineage>
</organism>
<name>A0AAW1KH87_POPJA</name>